<evidence type="ECO:0000313" key="2">
    <source>
        <dbReference type="Proteomes" id="UP000307440"/>
    </source>
</evidence>
<dbReference type="AlphaFoldDB" id="A0A5C3KTL5"/>
<dbReference type="OrthoDB" id="626167at2759"/>
<evidence type="ECO:0000313" key="1">
    <source>
        <dbReference type="EMBL" id="TFK23890.1"/>
    </source>
</evidence>
<proteinExistence type="predicted"/>
<dbReference type="InterPro" id="IPR019734">
    <property type="entry name" value="TPR_rpt"/>
</dbReference>
<dbReference type="SUPFAM" id="SSF48452">
    <property type="entry name" value="TPR-like"/>
    <property type="match status" value="3"/>
</dbReference>
<dbReference type="Proteomes" id="UP000307440">
    <property type="component" value="Unassembled WGS sequence"/>
</dbReference>
<dbReference type="PANTHER" id="PTHR19959">
    <property type="entry name" value="KINESIN LIGHT CHAIN"/>
    <property type="match status" value="1"/>
</dbReference>
<dbReference type="Gene3D" id="1.25.40.10">
    <property type="entry name" value="Tetratricopeptide repeat domain"/>
    <property type="match status" value="3"/>
</dbReference>
<reference evidence="1 2" key="1">
    <citation type="journal article" date="2019" name="Nat. Ecol. Evol.">
        <title>Megaphylogeny resolves global patterns of mushroom evolution.</title>
        <authorList>
            <person name="Varga T."/>
            <person name="Krizsan K."/>
            <person name="Foldi C."/>
            <person name="Dima B."/>
            <person name="Sanchez-Garcia M."/>
            <person name="Sanchez-Ramirez S."/>
            <person name="Szollosi G.J."/>
            <person name="Szarkandi J.G."/>
            <person name="Papp V."/>
            <person name="Albert L."/>
            <person name="Andreopoulos W."/>
            <person name="Angelini C."/>
            <person name="Antonin V."/>
            <person name="Barry K.W."/>
            <person name="Bougher N.L."/>
            <person name="Buchanan P."/>
            <person name="Buyck B."/>
            <person name="Bense V."/>
            <person name="Catcheside P."/>
            <person name="Chovatia M."/>
            <person name="Cooper J."/>
            <person name="Damon W."/>
            <person name="Desjardin D."/>
            <person name="Finy P."/>
            <person name="Geml J."/>
            <person name="Haridas S."/>
            <person name="Hughes K."/>
            <person name="Justo A."/>
            <person name="Karasinski D."/>
            <person name="Kautmanova I."/>
            <person name="Kiss B."/>
            <person name="Kocsube S."/>
            <person name="Kotiranta H."/>
            <person name="LaButti K.M."/>
            <person name="Lechner B.E."/>
            <person name="Liimatainen K."/>
            <person name="Lipzen A."/>
            <person name="Lukacs Z."/>
            <person name="Mihaltcheva S."/>
            <person name="Morgado L.N."/>
            <person name="Niskanen T."/>
            <person name="Noordeloos M.E."/>
            <person name="Ohm R.A."/>
            <person name="Ortiz-Santana B."/>
            <person name="Ovrebo C."/>
            <person name="Racz N."/>
            <person name="Riley R."/>
            <person name="Savchenko A."/>
            <person name="Shiryaev A."/>
            <person name="Soop K."/>
            <person name="Spirin V."/>
            <person name="Szebenyi C."/>
            <person name="Tomsovsky M."/>
            <person name="Tulloss R.E."/>
            <person name="Uehling J."/>
            <person name="Grigoriev I.V."/>
            <person name="Vagvolgyi C."/>
            <person name="Papp T."/>
            <person name="Martin F.M."/>
            <person name="Miettinen O."/>
            <person name="Hibbett D.S."/>
            <person name="Nagy L.G."/>
        </authorList>
    </citation>
    <scope>NUCLEOTIDE SEQUENCE [LARGE SCALE GENOMIC DNA]</scope>
    <source>
        <strain evidence="1 2">CBS 121175</strain>
    </source>
</reference>
<dbReference type="SMART" id="SM00028">
    <property type="entry name" value="TPR"/>
    <property type="match status" value="4"/>
</dbReference>
<sequence>MNHPNTHIPLIHPSVKTFLTERAPSPYRIDPEIHRSRLFKHLLTVIHTQLDYVNIPILGYTTGDWNIFEVPAIPLLDKQDIPEELWYACKHAGAYATAVSLKHTPLDAFLDTVVLSNSRALLEITSSMGSCLTGVQLIMMSSLIKSRLESTFTQDHVHGLREVAQSLYVISCCLDDALRIDEASTAAKGAISIYRRITTCTTNPKMKEEMALAMRLSSRCLSELGHHEEYLNLSKEALGIAKELTSIDPHGFEITHATLLRNHSYALQAQGEHKLGVELAEEAVAIVRKLSAAHPQTYDIDLASSLYSLAYHYNTCEKNEAALKVGDESVALYRRWERSSSPLQRANRLSSLAGALANQAIYLANTKHTSRSIRRSKEAIAIWRRILEDGIVRHARIEADLAYTLHSLAYHLRNCDRNLEAIEAIEESLSLRRRLVETSIGSLGTLEVHMADSLHNYAALLADLKRTDEAITAGLKAISIRRRYLAIYRNEGVIPIKPIVLETDLAWSLHNIADHYYTCDRYQDAVASVTEAVQIRRKLVDRDPANTEYNSSLAVSLHNYSRYQLSANASGYEKSIEAASECAEIRRKLAEENAEAFETLYAASLATIAYYYEEWQRYDCAILAVIKAANQYRRMIDRGLANNTRYSVFRYSLELAHALRRHAWYLCAIGQYDEAADPSHTCRDMYNALAQQAYSDDNLAADLNFLALFEGVRKRRVRERPTVDENLGSKQ</sequence>
<dbReference type="Pfam" id="PF13374">
    <property type="entry name" value="TPR_10"/>
    <property type="match status" value="1"/>
</dbReference>
<name>A0A5C3KTL5_COPMA</name>
<accession>A0A5C3KTL5</accession>
<evidence type="ECO:0008006" key="3">
    <source>
        <dbReference type="Google" id="ProtNLM"/>
    </source>
</evidence>
<dbReference type="STRING" id="230819.A0A5C3KTL5"/>
<dbReference type="PANTHER" id="PTHR19959:SF119">
    <property type="entry name" value="FUNGAL LIPASE-LIKE DOMAIN-CONTAINING PROTEIN"/>
    <property type="match status" value="1"/>
</dbReference>
<gene>
    <name evidence="1" type="ORF">FA15DRAFT_670093</name>
</gene>
<keyword evidence="2" id="KW-1185">Reference proteome</keyword>
<dbReference type="EMBL" id="ML210210">
    <property type="protein sequence ID" value="TFK23890.1"/>
    <property type="molecule type" value="Genomic_DNA"/>
</dbReference>
<organism evidence="1 2">
    <name type="scientific">Coprinopsis marcescibilis</name>
    <name type="common">Agaric fungus</name>
    <name type="synonym">Psathyrella marcescibilis</name>
    <dbReference type="NCBI Taxonomy" id="230819"/>
    <lineage>
        <taxon>Eukaryota</taxon>
        <taxon>Fungi</taxon>
        <taxon>Dikarya</taxon>
        <taxon>Basidiomycota</taxon>
        <taxon>Agaricomycotina</taxon>
        <taxon>Agaricomycetes</taxon>
        <taxon>Agaricomycetidae</taxon>
        <taxon>Agaricales</taxon>
        <taxon>Agaricineae</taxon>
        <taxon>Psathyrellaceae</taxon>
        <taxon>Coprinopsis</taxon>
    </lineage>
</organism>
<protein>
    <recommendedName>
        <fullName evidence="3">TPR-like protein</fullName>
    </recommendedName>
</protein>
<dbReference type="InterPro" id="IPR011990">
    <property type="entry name" value="TPR-like_helical_dom_sf"/>
</dbReference>